<keyword evidence="4" id="KW-0503">Monooxygenase</keyword>
<dbReference type="PANTHER" id="PTHR24300">
    <property type="entry name" value="CYTOCHROME P450 508A4-RELATED"/>
    <property type="match status" value="1"/>
</dbReference>
<dbReference type="GO" id="GO:0020037">
    <property type="term" value="F:heme binding"/>
    <property type="evidence" value="ECO:0007669"/>
    <property type="project" value="InterPro"/>
</dbReference>
<protein>
    <submittedName>
        <fullName evidence="6">Cytochrome P450 18a1</fullName>
    </submittedName>
</protein>
<evidence type="ECO:0000256" key="5">
    <source>
        <dbReference type="SAM" id="Phobius"/>
    </source>
</evidence>
<dbReference type="AlphaFoldDB" id="A0A8X6JH65"/>
<organism evidence="6 7">
    <name type="scientific">Trichonephila clavata</name>
    <name type="common">Joro spider</name>
    <name type="synonym">Nephila clavata</name>
    <dbReference type="NCBI Taxonomy" id="2740835"/>
    <lineage>
        <taxon>Eukaryota</taxon>
        <taxon>Metazoa</taxon>
        <taxon>Ecdysozoa</taxon>
        <taxon>Arthropoda</taxon>
        <taxon>Chelicerata</taxon>
        <taxon>Arachnida</taxon>
        <taxon>Araneae</taxon>
        <taxon>Araneomorphae</taxon>
        <taxon>Entelegynae</taxon>
        <taxon>Araneoidea</taxon>
        <taxon>Nephilidae</taxon>
        <taxon>Trichonephila</taxon>
    </lineage>
</organism>
<dbReference type="GO" id="GO:0005737">
    <property type="term" value="C:cytoplasm"/>
    <property type="evidence" value="ECO:0007669"/>
    <property type="project" value="TreeGrafter"/>
</dbReference>
<dbReference type="GO" id="GO:0016712">
    <property type="term" value="F:oxidoreductase activity, acting on paired donors, with incorporation or reduction of molecular oxygen, reduced flavin or flavoprotein as one donor, and incorporation of one atom of oxygen"/>
    <property type="evidence" value="ECO:0007669"/>
    <property type="project" value="TreeGrafter"/>
</dbReference>
<dbReference type="GO" id="GO:0006082">
    <property type="term" value="P:organic acid metabolic process"/>
    <property type="evidence" value="ECO:0007669"/>
    <property type="project" value="TreeGrafter"/>
</dbReference>
<keyword evidence="5" id="KW-0812">Transmembrane</keyword>
<evidence type="ECO:0000256" key="4">
    <source>
        <dbReference type="ARBA" id="ARBA00023033"/>
    </source>
</evidence>
<dbReference type="GO" id="GO:0005506">
    <property type="term" value="F:iron ion binding"/>
    <property type="evidence" value="ECO:0007669"/>
    <property type="project" value="InterPro"/>
</dbReference>
<dbReference type="PRINTS" id="PR00463">
    <property type="entry name" value="EP450I"/>
</dbReference>
<sequence>MDLVDFFHNPVVLCILTTIWTLLVWLMAHRSQMFKLPPGPSGLPFLGYYPFVSSEPEKDYIQMSKTYGDIFSFRSLGGNLIVVVNSAKLIKEVLVKRADEFQERPKGYSLDSWFTGEVGFTQEDGKVWDEQRQFFLQAASKMGLGTPEMENRIHDEIQQMLEEIRLSQEQPTDVHFHMNLVLGRIIKNSILVGPMLRIKALLSPTMRKAQELKDLGRHGVNNLINEKAKSLESSSSKCYVDAYLQHRNELQSKGRDTESSFTVERLQANSMSLFFKGIEFVSSTMCAMLIELSKHQDVQETLQKELDKIVGRDRLLSWSDKQNLPKLDAAIQELYRITSQFLTTRFYSNFKATMIDGYWIPKRSIICANFGSIHFNPDIYPDPEKFQWERFLSKEGKTMKREGPYPFGI</sequence>
<dbReference type="Gene3D" id="1.10.630.10">
    <property type="entry name" value="Cytochrome P450"/>
    <property type="match status" value="1"/>
</dbReference>
<evidence type="ECO:0000256" key="2">
    <source>
        <dbReference type="ARBA" id="ARBA00022723"/>
    </source>
</evidence>
<keyword evidence="4" id="KW-0560">Oxidoreductase</keyword>
<proteinExistence type="inferred from homology"/>
<dbReference type="PANTHER" id="PTHR24300:SF403">
    <property type="entry name" value="CYTOCHROME P450 306A1"/>
    <property type="match status" value="1"/>
</dbReference>
<comment type="caution">
    <text evidence="6">The sequence shown here is derived from an EMBL/GenBank/DDBJ whole genome shotgun (WGS) entry which is preliminary data.</text>
</comment>
<dbReference type="GO" id="GO:0008395">
    <property type="term" value="F:steroid hydroxylase activity"/>
    <property type="evidence" value="ECO:0007669"/>
    <property type="project" value="TreeGrafter"/>
</dbReference>
<dbReference type="OrthoDB" id="3934656at2759"/>
<keyword evidence="7" id="KW-1185">Reference proteome</keyword>
<name>A0A8X6JH65_TRICU</name>
<comment type="similarity">
    <text evidence="1">Belongs to the cytochrome P450 family.</text>
</comment>
<keyword evidence="2" id="KW-0479">Metal-binding</keyword>
<evidence type="ECO:0000256" key="1">
    <source>
        <dbReference type="ARBA" id="ARBA00010617"/>
    </source>
</evidence>
<evidence type="ECO:0000313" key="7">
    <source>
        <dbReference type="Proteomes" id="UP000887116"/>
    </source>
</evidence>
<dbReference type="Pfam" id="PF00067">
    <property type="entry name" value="p450"/>
    <property type="match status" value="2"/>
</dbReference>
<reference evidence="6" key="1">
    <citation type="submission" date="2020-07" db="EMBL/GenBank/DDBJ databases">
        <title>Multicomponent nature underlies the extraordinary mechanical properties of spider dragline silk.</title>
        <authorList>
            <person name="Kono N."/>
            <person name="Nakamura H."/>
            <person name="Mori M."/>
            <person name="Yoshida Y."/>
            <person name="Ohtoshi R."/>
            <person name="Malay A.D."/>
            <person name="Moran D.A.P."/>
            <person name="Tomita M."/>
            <person name="Numata K."/>
            <person name="Arakawa K."/>
        </authorList>
    </citation>
    <scope>NUCLEOTIDE SEQUENCE</scope>
</reference>
<gene>
    <name evidence="6" type="primary">Cyp18a1</name>
    <name evidence="6" type="ORF">TNCT_454941</name>
</gene>
<accession>A0A8X6JH65</accession>
<dbReference type="SUPFAM" id="SSF48264">
    <property type="entry name" value="Cytochrome P450"/>
    <property type="match status" value="1"/>
</dbReference>
<dbReference type="Proteomes" id="UP000887116">
    <property type="component" value="Unassembled WGS sequence"/>
</dbReference>
<feature type="non-terminal residue" evidence="6">
    <location>
        <position position="409"/>
    </location>
</feature>
<dbReference type="GO" id="GO:0006805">
    <property type="term" value="P:xenobiotic metabolic process"/>
    <property type="evidence" value="ECO:0007669"/>
    <property type="project" value="TreeGrafter"/>
</dbReference>
<keyword evidence="3" id="KW-0408">Iron</keyword>
<dbReference type="InterPro" id="IPR001128">
    <property type="entry name" value="Cyt_P450"/>
</dbReference>
<dbReference type="InterPro" id="IPR036396">
    <property type="entry name" value="Cyt_P450_sf"/>
</dbReference>
<keyword evidence="5" id="KW-1133">Transmembrane helix</keyword>
<evidence type="ECO:0000256" key="3">
    <source>
        <dbReference type="ARBA" id="ARBA00023004"/>
    </source>
</evidence>
<evidence type="ECO:0000313" key="6">
    <source>
        <dbReference type="EMBL" id="GFR06381.1"/>
    </source>
</evidence>
<feature type="transmembrane region" description="Helical" evidence="5">
    <location>
        <begin position="6"/>
        <end position="28"/>
    </location>
</feature>
<dbReference type="InterPro" id="IPR050182">
    <property type="entry name" value="Cytochrome_P450_fam2"/>
</dbReference>
<dbReference type="InterPro" id="IPR002401">
    <property type="entry name" value="Cyt_P450_E_grp-I"/>
</dbReference>
<keyword evidence="5" id="KW-0472">Membrane</keyword>
<dbReference type="EMBL" id="BMAO01025997">
    <property type="protein sequence ID" value="GFR06381.1"/>
    <property type="molecule type" value="Genomic_DNA"/>
</dbReference>